<gene>
    <name evidence="3" type="ORF">PF001_g1805</name>
</gene>
<feature type="region of interest" description="Disordered" evidence="1">
    <location>
        <begin position="170"/>
        <end position="209"/>
    </location>
</feature>
<proteinExistence type="predicted"/>
<sequence length="209" mass="23873">MLLADSTGKKYPPFLIFKGKPSKRTADEATNKTKQNGFGSTNWNEVKPLQATTGCQIYGNATAWWTAEMSIEFLRFHFANREAPVESVLLLWDDFSGHWTEEVDQYAESIGVELEKVPRRYTFVCQPADISWNNPLKDVLRKRWVQNLQEQITEFQTLVEQQKRDAAQARALEDEARRRASIAHGVTPRDVSPDSDAKRLGRACSSSRH</sequence>
<feature type="region of interest" description="Disordered" evidence="1">
    <location>
        <begin position="22"/>
        <end position="42"/>
    </location>
</feature>
<dbReference type="EMBL" id="QXGE01000046">
    <property type="protein sequence ID" value="KAE9327720.1"/>
    <property type="molecule type" value="Genomic_DNA"/>
</dbReference>
<dbReference type="Proteomes" id="UP000437068">
    <property type="component" value="Unassembled WGS sequence"/>
</dbReference>
<dbReference type="Pfam" id="PF03184">
    <property type="entry name" value="DDE_1"/>
    <property type="match status" value="1"/>
</dbReference>
<feature type="compositionally biased region" description="Polar residues" evidence="1">
    <location>
        <begin position="32"/>
        <end position="42"/>
    </location>
</feature>
<evidence type="ECO:0000259" key="2">
    <source>
        <dbReference type="Pfam" id="PF03184"/>
    </source>
</evidence>
<evidence type="ECO:0000256" key="1">
    <source>
        <dbReference type="SAM" id="MobiDB-lite"/>
    </source>
</evidence>
<reference evidence="3 4" key="1">
    <citation type="submission" date="2018-08" db="EMBL/GenBank/DDBJ databases">
        <title>Genomic investigation of the strawberry pathogen Phytophthora fragariae indicates pathogenicity is determined by transcriptional variation in three key races.</title>
        <authorList>
            <person name="Adams T.M."/>
            <person name="Armitage A.D."/>
            <person name="Sobczyk M.K."/>
            <person name="Bates H.J."/>
            <person name="Dunwell J.M."/>
            <person name="Nellist C.F."/>
            <person name="Harrison R.J."/>
        </authorList>
    </citation>
    <scope>NUCLEOTIDE SEQUENCE [LARGE SCALE GENOMIC DNA]</scope>
    <source>
        <strain evidence="3 4">A4</strain>
    </source>
</reference>
<evidence type="ECO:0000313" key="3">
    <source>
        <dbReference type="EMBL" id="KAE9327720.1"/>
    </source>
</evidence>
<dbReference type="AlphaFoldDB" id="A0A6A4EKI8"/>
<dbReference type="GO" id="GO:0003676">
    <property type="term" value="F:nucleic acid binding"/>
    <property type="evidence" value="ECO:0007669"/>
    <property type="project" value="InterPro"/>
</dbReference>
<name>A0A6A4EKI8_9STRA</name>
<comment type="caution">
    <text evidence="3">The sequence shown here is derived from an EMBL/GenBank/DDBJ whole genome shotgun (WGS) entry which is preliminary data.</text>
</comment>
<evidence type="ECO:0000313" key="4">
    <source>
        <dbReference type="Proteomes" id="UP000437068"/>
    </source>
</evidence>
<dbReference type="InterPro" id="IPR004875">
    <property type="entry name" value="DDE_SF_endonuclease_dom"/>
</dbReference>
<organism evidence="3 4">
    <name type="scientific">Phytophthora fragariae</name>
    <dbReference type="NCBI Taxonomy" id="53985"/>
    <lineage>
        <taxon>Eukaryota</taxon>
        <taxon>Sar</taxon>
        <taxon>Stramenopiles</taxon>
        <taxon>Oomycota</taxon>
        <taxon>Peronosporomycetes</taxon>
        <taxon>Peronosporales</taxon>
        <taxon>Peronosporaceae</taxon>
        <taxon>Phytophthora</taxon>
    </lineage>
</organism>
<accession>A0A6A4EKI8</accession>
<feature type="domain" description="DDE-1" evidence="2">
    <location>
        <begin position="6"/>
        <end position="157"/>
    </location>
</feature>
<protein>
    <recommendedName>
        <fullName evidence="2">DDE-1 domain-containing protein</fullName>
    </recommendedName>
</protein>